<dbReference type="AlphaFoldDB" id="U2YDQ2"/>
<dbReference type="EMBL" id="BASG01000061">
    <property type="protein sequence ID" value="GAD15243.1"/>
    <property type="molecule type" value="Genomic_DNA"/>
</dbReference>
<feature type="transmembrane region" description="Helical" evidence="6">
    <location>
        <begin position="276"/>
        <end position="296"/>
    </location>
</feature>
<feature type="transmembrane region" description="Helical" evidence="6">
    <location>
        <begin position="151"/>
        <end position="170"/>
    </location>
</feature>
<feature type="transmembrane region" description="Helical" evidence="6">
    <location>
        <begin position="7"/>
        <end position="30"/>
    </location>
</feature>
<evidence type="ECO:0000256" key="6">
    <source>
        <dbReference type="RuleBase" id="RU363032"/>
    </source>
</evidence>
<evidence type="ECO:0000256" key="5">
    <source>
        <dbReference type="ARBA" id="ARBA00023136"/>
    </source>
</evidence>
<feature type="transmembrane region" description="Helical" evidence="6">
    <location>
        <begin position="221"/>
        <end position="241"/>
    </location>
</feature>
<feature type="transmembrane region" description="Helical" evidence="6">
    <location>
        <begin position="82"/>
        <end position="107"/>
    </location>
</feature>
<dbReference type="Proteomes" id="UP000016424">
    <property type="component" value="Unassembled WGS sequence"/>
</dbReference>
<proteinExistence type="inferred from homology"/>
<evidence type="ECO:0000256" key="1">
    <source>
        <dbReference type="ARBA" id="ARBA00004141"/>
    </source>
</evidence>
<dbReference type="PANTHER" id="PTHR43839">
    <property type="entry name" value="OPPC IN A BINDING PROTEIN-DEPENDENT TRANSPORT SYSTEM"/>
    <property type="match status" value="1"/>
</dbReference>
<dbReference type="Pfam" id="PF00528">
    <property type="entry name" value="BPD_transp_1"/>
    <property type="match status" value="1"/>
</dbReference>
<dbReference type="CDD" id="cd06261">
    <property type="entry name" value="TM_PBP2"/>
    <property type="match status" value="1"/>
</dbReference>
<reference evidence="9" key="1">
    <citation type="journal article" date="2013" name="Genome">
        <title>Draft Genome Sequence of Geobacillus kaustophilus GBlys, a Lysogenic Strain with Bacteriophage phiOH2.</title>
        <authorList>
            <person name="Doi K."/>
            <person name="Mori K."/>
            <person name="Martono H."/>
            <person name="Nagayoshi Y."/>
            <person name="Fujino Y."/>
            <person name="Tashiro K."/>
            <person name="Kuhara S."/>
            <person name="Ohshima T."/>
        </authorList>
    </citation>
    <scope>NUCLEOTIDE SEQUENCE [LARGE SCALE GENOMIC DNA]</scope>
    <source>
        <strain evidence="9">GBlys</strain>
    </source>
</reference>
<evidence type="ECO:0000313" key="9">
    <source>
        <dbReference type="Proteomes" id="UP000016424"/>
    </source>
</evidence>
<feature type="domain" description="ABC transmembrane type-1" evidence="7">
    <location>
        <begin position="84"/>
        <end position="296"/>
    </location>
</feature>
<comment type="similarity">
    <text evidence="6">Belongs to the binding-protein-dependent transport system permease family.</text>
</comment>
<comment type="caution">
    <text evidence="8">The sequence shown here is derived from an EMBL/GenBank/DDBJ whole genome shotgun (WGS) entry which is preliminary data.</text>
</comment>
<keyword evidence="3 6" id="KW-0812">Transmembrane</keyword>
<evidence type="ECO:0000313" key="8">
    <source>
        <dbReference type="EMBL" id="GAD15243.1"/>
    </source>
</evidence>
<keyword evidence="2 6" id="KW-0813">Transport</keyword>
<evidence type="ECO:0000256" key="4">
    <source>
        <dbReference type="ARBA" id="ARBA00022989"/>
    </source>
</evidence>
<accession>U2YDQ2</accession>
<dbReference type="Gene3D" id="1.10.3720.10">
    <property type="entry name" value="MetI-like"/>
    <property type="match status" value="1"/>
</dbReference>
<dbReference type="SUPFAM" id="SSF161098">
    <property type="entry name" value="MetI-like"/>
    <property type="match status" value="1"/>
</dbReference>
<evidence type="ECO:0000256" key="3">
    <source>
        <dbReference type="ARBA" id="ARBA00022692"/>
    </source>
</evidence>
<dbReference type="InterPro" id="IPR000515">
    <property type="entry name" value="MetI-like"/>
</dbReference>
<sequence>MMRAFRNVYFTIGFIIAAGLLLASFLYSYWLKDIIPQPPKQIYNEAGRLVDVPPYPPSWAHPFGVDRQGEDVFWKVIDGAKYTIFTALAVSLLRLAFGTVGGIMYAFYLQKFRFIAESIVRAFRFVPAIFLTMLFFAFIPLEEQGAGMGVLIKQLLVLAAVALPPLMLVIGNDIAVFLQNEFVVSSRLMGADNVWLIRKHVLPYMRPRLFLLFTQQTVQSLLLLVHLGAFQILLGGVKVIYDSDGLGPPEKVAFSLSNEWSGLIGLSYREMMLDQWIVVGPCVAFIVAIFAFKLMGKGLEQVIAGKGKRKQRKKQRSSWGKTASFPPQQGDFEFVLYNSHFAP</sequence>
<dbReference type="PANTHER" id="PTHR43839:SF3">
    <property type="entry name" value="OLIGOPEPTIDE ABC TRANSPORTER, PERMEASE PROTEIN"/>
    <property type="match status" value="1"/>
</dbReference>
<comment type="subcellular location">
    <subcellularLocation>
        <location evidence="6">Cell membrane</location>
        <topology evidence="6">Multi-pass membrane protein</topology>
    </subcellularLocation>
    <subcellularLocation>
        <location evidence="1">Membrane</location>
        <topology evidence="1">Multi-pass membrane protein</topology>
    </subcellularLocation>
</comment>
<protein>
    <submittedName>
        <fullName evidence="8">Binding-protein-dependent transport system inner membrane component</fullName>
    </submittedName>
</protein>
<organism evidence="8 9">
    <name type="scientific">Geobacillus kaustophilus GBlys</name>
    <dbReference type="NCBI Taxonomy" id="1337888"/>
    <lineage>
        <taxon>Bacteria</taxon>
        <taxon>Bacillati</taxon>
        <taxon>Bacillota</taxon>
        <taxon>Bacilli</taxon>
        <taxon>Bacillales</taxon>
        <taxon>Anoxybacillaceae</taxon>
        <taxon>Geobacillus</taxon>
        <taxon>Geobacillus thermoleovorans group</taxon>
    </lineage>
</organism>
<dbReference type="GO" id="GO:0005886">
    <property type="term" value="C:plasma membrane"/>
    <property type="evidence" value="ECO:0007669"/>
    <property type="project" value="UniProtKB-SubCell"/>
</dbReference>
<dbReference type="PROSITE" id="PS50928">
    <property type="entry name" value="ABC_TM1"/>
    <property type="match status" value="1"/>
</dbReference>
<dbReference type="InterPro" id="IPR035906">
    <property type="entry name" value="MetI-like_sf"/>
</dbReference>
<dbReference type="GO" id="GO:0055085">
    <property type="term" value="P:transmembrane transport"/>
    <property type="evidence" value="ECO:0007669"/>
    <property type="project" value="InterPro"/>
</dbReference>
<feature type="transmembrane region" description="Helical" evidence="6">
    <location>
        <begin position="119"/>
        <end position="139"/>
    </location>
</feature>
<keyword evidence="4 6" id="KW-1133">Transmembrane helix</keyword>
<gene>
    <name evidence="8" type="ORF">GBL_3460</name>
</gene>
<name>U2YDQ2_GEOKU</name>
<keyword evidence="5 6" id="KW-0472">Membrane</keyword>
<evidence type="ECO:0000256" key="2">
    <source>
        <dbReference type="ARBA" id="ARBA00022448"/>
    </source>
</evidence>
<evidence type="ECO:0000259" key="7">
    <source>
        <dbReference type="PROSITE" id="PS50928"/>
    </source>
</evidence>